<proteinExistence type="predicted"/>
<sequence length="124" mass="13859">MTRNQARTEHLAANSQHAKASNTRYNTSKAATRELTEVVFGVNVSGSSSNSIPPFANHPIQLAKRLKKNIQQVRNKEEARWELLVRKVLAAEAASSVSKRKLEDHEHEPRSFREALSCHVSVAC</sequence>
<dbReference type="Proteomes" id="UP001056120">
    <property type="component" value="Linkage Group LG17"/>
</dbReference>
<evidence type="ECO:0000313" key="1">
    <source>
        <dbReference type="EMBL" id="KAI3763199.1"/>
    </source>
</evidence>
<gene>
    <name evidence="1" type="ORF">L1987_53651</name>
</gene>
<name>A0ACB9EW75_9ASTR</name>
<evidence type="ECO:0000313" key="2">
    <source>
        <dbReference type="Proteomes" id="UP001056120"/>
    </source>
</evidence>
<accession>A0ACB9EW75</accession>
<protein>
    <submittedName>
        <fullName evidence="1">Uncharacterized protein</fullName>
    </submittedName>
</protein>
<keyword evidence="2" id="KW-1185">Reference proteome</keyword>
<reference evidence="1 2" key="2">
    <citation type="journal article" date="2022" name="Mol. Ecol. Resour.">
        <title>The genomes of chicory, endive, great burdock and yacon provide insights into Asteraceae paleo-polyploidization history and plant inulin production.</title>
        <authorList>
            <person name="Fan W."/>
            <person name="Wang S."/>
            <person name="Wang H."/>
            <person name="Wang A."/>
            <person name="Jiang F."/>
            <person name="Liu H."/>
            <person name="Zhao H."/>
            <person name="Xu D."/>
            <person name="Zhang Y."/>
        </authorList>
    </citation>
    <scope>NUCLEOTIDE SEQUENCE [LARGE SCALE GENOMIC DNA]</scope>
    <source>
        <strain evidence="2">cv. Yunnan</strain>
        <tissue evidence="1">Leaves</tissue>
    </source>
</reference>
<dbReference type="EMBL" id="CM042034">
    <property type="protein sequence ID" value="KAI3763199.1"/>
    <property type="molecule type" value="Genomic_DNA"/>
</dbReference>
<organism evidence="1 2">
    <name type="scientific">Smallanthus sonchifolius</name>
    <dbReference type="NCBI Taxonomy" id="185202"/>
    <lineage>
        <taxon>Eukaryota</taxon>
        <taxon>Viridiplantae</taxon>
        <taxon>Streptophyta</taxon>
        <taxon>Embryophyta</taxon>
        <taxon>Tracheophyta</taxon>
        <taxon>Spermatophyta</taxon>
        <taxon>Magnoliopsida</taxon>
        <taxon>eudicotyledons</taxon>
        <taxon>Gunneridae</taxon>
        <taxon>Pentapetalae</taxon>
        <taxon>asterids</taxon>
        <taxon>campanulids</taxon>
        <taxon>Asterales</taxon>
        <taxon>Asteraceae</taxon>
        <taxon>Asteroideae</taxon>
        <taxon>Heliantheae alliance</taxon>
        <taxon>Millerieae</taxon>
        <taxon>Smallanthus</taxon>
    </lineage>
</organism>
<comment type="caution">
    <text evidence="1">The sequence shown here is derived from an EMBL/GenBank/DDBJ whole genome shotgun (WGS) entry which is preliminary data.</text>
</comment>
<reference evidence="2" key="1">
    <citation type="journal article" date="2022" name="Mol. Ecol. Resour.">
        <title>The genomes of chicory, endive, great burdock and yacon provide insights into Asteraceae palaeo-polyploidization history and plant inulin production.</title>
        <authorList>
            <person name="Fan W."/>
            <person name="Wang S."/>
            <person name="Wang H."/>
            <person name="Wang A."/>
            <person name="Jiang F."/>
            <person name="Liu H."/>
            <person name="Zhao H."/>
            <person name="Xu D."/>
            <person name="Zhang Y."/>
        </authorList>
    </citation>
    <scope>NUCLEOTIDE SEQUENCE [LARGE SCALE GENOMIC DNA]</scope>
    <source>
        <strain evidence="2">cv. Yunnan</strain>
    </source>
</reference>